<evidence type="ECO:0000256" key="1">
    <source>
        <dbReference type="SAM" id="MobiDB-lite"/>
    </source>
</evidence>
<reference evidence="4 5" key="2">
    <citation type="journal article" date="2015" name="MBio">
        <title>Genome-Resolved Metagenomic Analysis Reveals Roles for Candidate Phyla and Other Microbial Community Members in Biogeochemical Transformations in Oil Reservoirs.</title>
        <authorList>
            <person name="Hu P."/>
            <person name="Tom L."/>
            <person name="Singh A."/>
            <person name="Thomas B.C."/>
            <person name="Baker B.J."/>
            <person name="Piceno Y.M."/>
            <person name="Andersen G.L."/>
            <person name="Banfield J.F."/>
        </authorList>
    </citation>
    <scope>NUCLEOTIDE SEQUENCE [LARGE SCALE GENOMIC DNA]</scope>
</reference>
<evidence type="ECO:0000313" key="4">
    <source>
        <dbReference type="Proteomes" id="UP000054323"/>
    </source>
</evidence>
<evidence type="ECO:0000313" key="3">
    <source>
        <dbReference type="EMBL" id="KUL01389.1"/>
    </source>
</evidence>
<proteinExistence type="predicted"/>
<dbReference type="Proteomes" id="UP000054598">
    <property type="component" value="Unassembled WGS sequence"/>
</dbReference>
<feature type="non-terminal residue" evidence="2">
    <location>
        <position position="1"/>
    </location>
</feature>
<protein>
    <submittedName>
        <fullName evidence="2">Uncharacterized protein</fullName>
    </submittedName>
</protein>
<dbReference type="AlphaFoldDB" id="A0A124FS51"/>
<dbReference type="PATRIC" id="fig|2198.4.peg.1652"/>
<evidence type="ECO:0000313" key="5">
    <source>
        <dbReference type="Proteomes" id="UP000054598"/>
    </source>
</evidence>
<feature type="region of interest" description="Disordered" evidence="1">
    <location>
        <begin position="62"/>
        <end position="83"/>
    </location>
</feature>
<accession>A0A124FS51</accession>
<gene>
    <name evidence="2" type="ORF">XD82_1271</name>
    <name evidence="3" type="ORF">XE10_1053</name>
</gene>
<organism evidence="2 4">
    <name type="scientific">Methanoculleus marisnigri</name>
    <dbReference type="NCBI Taxonomy" id="2198"/>
    <lineage>
        <taxon>Archaea</taxon>
        <taxon>Methanobacteriati</taxon>
        <taxon>Methanobacteriota</taxon>
        <taxon>Stenosarchaea group</taxon>
        <taxon>Methanomicrobia</taxon>
        <taxon>Methanomicrobiales</taxon>
        <taxon>Methanomicrobiaceae</taxon>
        <taxon>Methanoculleus</taxon>
    </lineage>
</organism>
<sequence length="83" mass="8682">PPQSGGSHGDTRWKAVLRIAINREHPDGISAKFIISCFVGHYQRGGGVEILTGGSETLSGPAEPFRSLAITPRTGPADTGAVR</sequence>
<name>A0A124FS51_9EURY</name>
<dbReference type="Proteomes" id="UP000054323">
    <property type="component" value="Unassembled WGS sequence"/>
</dbReference>
<comment type="caution">
    <text evidence="2">The sequence shown here is derived from an EMBL/GenBank/DDBJ whole genome shotgun (WGS) entry which is preliminary data.</text>
</comment>
<dbReference type="EMBL" id="LGGD01000159">
    <property type="protein sequence ID" value="KUK61167.1"/>
    <property type="molecule type" value="Genomic_DNA"/>
</dbReference>
<evidence type="ECO:0000313" key="2">
    <source>
        <dbReference type="EMBL" id="KUK61167.1"/>
    </source>
</evidence>
<reference evidence="2" key="1">
    <citation type="journal article" date="2015" name="MBio">
        <title>Genome-resolved metagenomic analysis reveals roles for candidate phyla and other microbial community members in biogeochemical transformations in oil reservoirs.</title>
        <authorList>
            <person name="Hu P."/>
            <person name="Tom L."/>
            <person name="Singh A."/>
            <person name="Thomas B.C."/>
            <person name="Baker B.J."/>
            <person name="Piceno Y.M."/>
            <person name="Andersen G.L."/>
            <person name="Banfield J.F."/>
        </authorList>
    </citation>
    <scope>NUCLEOTIDE SEQUENCE [LARGE SCALE GENOMIC DNA]</scope>
    <source>
        <strain evidence="2">62_101</strain>
        <strain evidence="3">63_41</strain>
    </source>
</reference>
<dbReference type="EMBL" id="LGHE01000107">
    <property type="protein sequence ID" value="KUL01389.1"/>
    <property type="molecule type" value="Genomic_DNA"/>
</dbReference>